<reference evidence="2" key="1">
    <citation type="journal article" date="2020" name="mSystems">
        <title>Genome- and Community-Level Interaction Insights into Carbon Utilization and Element Cycling Functions of Hydrothermarchaeota in Hydrothermal Sediment.</title>
        <authorList>
            <person name="Zhou Z."/>
            <person name="Liu Y."/>
            <person name="Xu W."/>
            <person name="Pan J."/>
            <person name="Luo Z.H."/>
            <person name="Li M."/>
        </authorList>
    </citation>
    <scope>NUCLEOTIDE SEQUENCE [LARGE SCALE GENOMIC DNA]</scope>
    <source>
        <strain evidence="2">HyVt-113</strain>
    </source>
</reference>
<proteinExistence type="predicted"/>
<evidence type="ECO:0000256" key="1">
    <source>
        <dbReference type="SAM" id="SignalP"/>
    </source>
</evidence>
<dbReference type="AlphaFoldDB" id="A0A7V0NEQ2"/>
<name>A0A7V0NEQ2_DESA2</name>
<evidence type="ECO:0008006" key="3">
    <source>
        <dbReference type="Google" id="ProtNLM"/>
    </source>
</evidence>
<keyword evidence="1" id="KW-0732">Signal</keyword>
<gene>
    <name evidence="2" type="ORF">ENF30_03085</name>
</gene>
<feature type="signal peptide" evidence="1">
    <location>
        <begin position="1"/>
        <end position="17"/>
    </location>
</feature>
<dbReference type="EMBL" id="DQWQ01000138">
    <property type="protein sequence ID" value="HDD35767.1"/>
    <property type="molecule type" value="Genomic_DNA"/>
</dbReference>
<accession>A0A7V0NEQ2</accession>
<organism evidence="2">
    <name type="scientific">Desulfofervidus auxilii</name>
    <dbReference type="NCBI Taxonomy" id="1621989"/>
    <lineage>
        <taxon>Bacteria</taxon>
        <taxon>Pseudomonadati</taxon>
        <taxon>Thermodesulfobacteriota</taxon>
        <taxon>Candidatus Desulfofervidia</taxon>
        <taxon>Candidatus Desulfofervidales</taxon>
        <taxon>Candidatus Desulfofervidaceae</taxon>
        <taxon>Candidatus Desulfofervidus</taxon>
    </lineage>
</organism>
<evidence type="ECO:0000313" key="2">
    <source>
        <dbReference type="EMBL" id="HDD35767.1"/>
    </source>
</evidence>
<feature type="chain" id="PRO_5031243214" description="Adhesin domain-containing protein" evidence="1">
    <location>
        <begin position="18"/>
        <end position="316"/>
    </location>
</feature>
<dbReference type="Proteomes" id="UP000885706">
    <property type="component" value="Unassembled WGS sequence"/>
</dbReference>
<protein>
    <recommendedName>
        <fullName evidence="3">Adhesin domain-containing protein</fullName>
    </recommendedName>
</protein>
<sequence length="316" mass="35580">MLPILLTVVFLSVSVYAKSISGTMETSVDVGEGVQVQQQIKNQGVDQQLQIQTGKPEIDNETVSNETHAMTKYRKGAATVTKSDGSIVVEVRSRGRFSLDKTITITNETKEIHIETPRAEITIVKEKDSNESKRAMVEIEKFFSNTDEIKRFVLNPVRARVEAEVEKEGNITNKTVIPKQLKVHFKARIGNRVVNVSLNKTAKKIQIISNKVMVETDKELEIENGTLCIKVKNVKKKINVLPEEASEVAKQKVKYHAVKKIRIETEDEKVVYKVVGTQKGKLLGLFDMDVEVQTDVDVENGNVVSVKKPWWSFLVF</sequence>
<comment type="caution">
    <text evidence="2">The sequence shown here is derived from an EMBL/GenBank/DDBJ whole genome shotgun (WGS) entry which is preliminary data.</text>
</comment>